<dbReference type="EMBL" id="JBHUEO010000005">
    <property type="protein sequence ID" value="MFD1705681.1"/>
    <property type="molecule type" value="Genomic_DNA"/>
</dbReference>
<dbReference type="RefSeq" id="WP_380772229.1">
    <property type="nucleotide sequence ID" value="NZ_JBHUEO010000005.1"/>
</dbReference>
<feature type="domain" description="CheB-type methylesterase" evidence="8">
    <location>
        <begin position="161"/>
        <end position="359"/>
    </location>
</feature>
<dbReference type="PROSITE" id="PS50110">
    <property type="entry name" value="RESPONSE_REGULATORY"/>
    <property type="match status" value="1"/>
</dbReference>
<dbReference type="EC" id="3.5.1.44" evidence="3"/>
<dbReference type="SUPFAM" id="SSF52172">
    <property type="entry name" value="CheY-like"/>
    <property type="match status" value="1"/>
</dbReference>
<gene>
    <name evidence="3" type="primary">cheB</name>
    <name evidence="9" type="ORF">ACFSCZ_02825</name>
</gene>
<dbReference type="PANTHER" id="PTHR42872">
    <property type="entry name" value="PROTEIN-GLUTAMATE METHYLESTERASE/PROTEIN-GLUTAMINE GLUTAMINASE"/>
    <property type="match status" value="1"/>
</dbReference>
<comment type="caution">
    <text evidence="9">The sequence shown here is derived from an EMBL/GenBank/DDBJ whole genome shotgun (WGS) entry which is preliminary data.</text>
</comment>
<dbReference type="GO" id="GO:0008984">
    <property type="term" value="F:protein-glutamate methylesterase activity"/>
    <property type="evidence" value="ECO:0007669"/>
    <property type="project" value="UniProtKB-EC"/>
</dbReference>
<evidence type="ECO:0000259" key="8">
    <source>
        <dbReference type="PROSITE" id="PS50122"/>
    </source>
</evidence>
<evidence type="ECO:0000256" key="2">
    <source>
        <dbReference type="ARBA" id="ARBA00048267"/>
    </source>
</evidence>
<dbReference type="PROSITE" id="PS50122">
    <property type="entry name" value="CHEB"/>
    <property type="match status" value="1"/>
</dbReference>
<evidence type="ECO:0000259" key="7">
    <source>
        <dbReference type="PROSITE" id="PS50110"/>
    </source>
</evidence>
<proteinExistence type="inferred from homology"/>
<dbReference type="InterPro" id="IPR035909">
    <property type="entry name" value="CheB_C"/>
</dbReference>
<feature type="modified residue" description="4-aspartylphosphate" evidence="3 5">
    <location>
        <position position="56"/>
    </location>
</feature>
<sequence length="359" mass="39505">MVKVKVLVVDDSIFMRKLLSDIISKDGRLQVVGTAKNGREAIQLTEELKPDVITMDIEMPEMDGLTALRWIMRKFPTPVLMVSSLTEQGAYETIKALQLGAVDFIQKPSGSVSLDLYRVKDELLMKIKAVSKARLSNEPVSLNSKAQEPKNPAVMSKLEKPRPGTKKFRQIFAIGTSTGGPKALETVIKGLPSDFHEPVVVVQHMPPKFTEYLAKRLDGISNVHVVEAQNNQVISGGTVYIAPGDYHMEIRKRGLEYRIKLNNEEPCNGHRPSVDVLFDSVSKLDHLKRHFIIMTGMGGDGAKGMMRAKKSGAASTTIAESEETCIVYGMPKTAVNLGCVDHILPLPKISSKIISLSKT</sequence>
<comment type="PTM">
    <text evidence="3">Phosphorylated by CheA. Phosphorylation of the N-terminal regulatory domain activates the methylesterase activity.</text>
</comment>
<dbReference type="PIRSF" id="PIRSF000876">
    <property type="entry name" value="RR_chemtxs_CheB"/>
    <property type="match status" value="1"/>
</dbReference>
<dbReference type="CDD" id="cd16432">
    <property type="entry name" value="CheB_Rec"/>
    <property type="match status" value="1"/>
</dbReference>
<evidence type="ECO:0000256" key="3">
    <source>
        <dbReference type="HAMAP-Rule" id="MF_00099"/>
    </source>
</evidence>
<evidence type="ECO:0000256" key="1">
    <source>
        <dbReference type="ARBA" id="ARBA00022801"/>
    </source>
</evidence>
<dbReference type="PANTHER" id="PTHR42872:SF3">
    <property type="entry name" value="PROTEIN-GLUTAMATE METHYLESTERASE_PROTEIN-GLUTAMINE GLUTAMINASE 1"/>
    <property type="match status" value="1"/>
</dbReference>
<dbReference type="Pfam" id="PF00072">
    <property type="entry name" value="Response_reg"/>
    <property type="match status" value="1"/>
</dbReference>
<keyword evidence="1 3" id="KW-0378">Hydrolase</keyword>
<keyword evidence="3 5" id="KW-0597">Phosphoprotein</keyword>
<dbReference type="Gene3D" id="3.40.50.180">
    <property type="entry name" value="Methylesterase CheB, C-terminal domain"/>
    <property type="match status" value="1"/>
</dbReference>
<feature type="active site" evidence="3 4">
    <location>
        <position position="177"/>
    </location>
</feature>
<dbReference type="CDD" id="cd17541">
    <property type="entry name" value="REC_CheB-like"/>
    <property type="match status" value="1"/>
</dbReference>
<comment type="domain">
    <text evidence="3">Contains a C-terminal catalytic domain, and an N-terminal region which modulates catalytic activity.</text>
</comment>
<dbReference type="SMART" id="SM00448">
    <property type="entry name" value="REC"/>
    <property type="match status" value="1"/>
</dbReference>
<feature type="domain" description="Response regulatory" evidence="7">
    <location>
        <begin position="5"/>
        <end position="122"/>
    </location>
</feature>
<evidence type="ECO:0000313" key="10">
    <source>
        <dbReference type="Proteomes" id="UP001597301"/>
    </source>
</evidence>
<comment type="catalytic activity">
    <reaction evidence="2 3">
        <text>[protein]-L-glutamate 5-O-methyl ester + H2O = L-glutamyl-[protein] + methanol + H(+)</text>
        <dbReference type="Rhea" id="RHEA:23236"/>
        <dbReference type="Rhea" id="RHEA-COMP:10208"/>
        <dbReference type="Rhea" id="RHEA-COMP:10311"/>
        <dbReference type="ChEBI" id="CHEBI:15377"/>
        <dbReference type="ChEBI" id="CHEBI:15378"/>
        <dbReference type="ChEBI" id="CHEBI:17790"/>
        <dbReference type="ChEBI" id="CHEBI:29973"/>
        <dbReference type="ChEBI" id="CHEBI:82795"/>
        <dbReference type="EC" id="3.1.1.61"/>
    </reaction>
</comment>
<evidence type="ECO:0000256" key="4">
    <source>
        <dbReference type="PROSITE-ProRule" id="PRU00050"/>
    </source>
</evidence>
<keyword evidence="3 4" id="KW-0145">Chemotaxis</keyword>
<keyword evidence="3" id="KW-0963">Cytoplasm</keyword>
<feature type="active site" evidence="3 4">
    <location>
        <position position="204"/>
    </location>
</feature>
<organism evidence="9 10">
    <name type="scientific">Siminovitchia sediminis</name>
    <dbReference type="NCBI Taxonomy" id="1274353"/>
    <lineage>
        <taxon>Bacteria</taxon>
        <taxon>Bacillati</taxon>
        <taxon>Bacillota</taxon>
        <taxon>Bacilli</taxon>
        <taxon>Bacillales</taxon>
        <taxon>Bacillaceae</taxon>
        <taxon>Siminovitchia</taxon>
    </lineage>
</organism>
<dbReference type="InterPro" id="IPR008248">
    <property type="entry name" value="CheB-like"/>
</dbReference>
<comment type="function">
    <text evidence="3">Involved in chemotaxis. Part of a chemotaxis signal transduction system that modulates chemotaxis in response to various stimuli. Catalyzes the demethylation of specific methylglutamate residues introduced into the chemoreceptors (methyl-accepting chemotaxis proteins or MCP) by CheR. Also mediates the irreversible deamidation of specific glutamine residues to glutamic acid.</text>
</comment>
<comment type="similarity">
    <text evidence="3">Belongs to the CheB family.</text>
</comment>
<dbReference type="InterPro" id="IPR011006">
    <property type="entry name" value="CheY-like_superfamily"/>
</dbReference>
<comment type="subcellular location">
    <subcellularLocation>
        <location evidence="3">Cytoplasm</location>
    </subcellularLocation>
</comment>
<feature type="region of interest" description="Disordered" evidence="6">
    <location>
        <begin position="138"/>
        <end position="160"/>
    </location>
</feature>
<dbReference type="Gene3D" id="3.40.50.2300">
    <property type="match status" value="1"/>
</dbReference>
<accession>A0ABW4KES5</accession>
<dbReference type="SUPFAM" id="SSF52738">
    <property type="entry name" value="Methylesterase CheB, C-terminal domain"/>
    <property type="match status" value="1"/>
</dbReference>
<dbReference type="InterPro" id="IPR000673">
    <property type="entry name" value="Sig_transdc_resp-reg_Me-estase"/>
</dbReference>
<dbReference type="HAMAP" id="MF_00099">
    <property type="entry name" value="CheB_chemtxs"/>
    <property type="match status" value="1"/>
</dbReference>
<feature type="active site" evidence="3 4">
    <location>
        <position position="300"/>
    </location>
</feature>
<dbReference type="Proteomes" id="UP001597301">
    <property type="component" value="Unassembled WGS sequence"/>
</dbReference>
<keyword evidence="10" id="KW-1185">Reference proteome</keyword>
<comment type="catalytic activity">
    <reaction evidence="3">
        <text>L-glutaminyl-[protein] + H2O = L-glutamyl-[protein] + NH4(+)</text>
        <dbReference type="Rhea" id="RHEA:16441"/>
        <dbReference type="Rhea" id="RHEA-COMP:10207"/>
        <dbReference type="Rhea" id="RHEA-COMP:10208"/>
        <dbReference type="ChEBI" id="CHEBI:15377"/>
        <dbReference type="ChEBI" id="CHEBI:28938"/>
        <dbReference type="ChEBI" id="CHEBI:29973"/>
        <dbReference type="ChEBI" id="CHEBI:30011"/>
        <dbReference type="EC" id="3.5.1.44"/>
    </reaction>
</comment>
<protein>
    <recommendedName>
        <fullName evidence="3">Protein-glutamate methylesterase/protein-glutamine glutaminase</fullName>
        <ecNumber evidence="3">3.1.1.61</ecNumber>
        <ecNumber evidence="3">3.5.1.44</ecNumber>
    </recommendedName>
</protein>
<reference evidence="10" key="1">
    <citation type="journal article" date="2019" name="Int. J. Syst. Evol. Microbiol.">
        <title>The Global Catalogue of Microorganisms (GCM) 10K type strain sequencing project: providing services to taxonomists for standard genome sequencing and annotation.</title>
        <authorList>
            <consortium name="The Broad Institute Genomics Platform"/>
            <consortium name="The Broad Institute Genome Sequencing Center for Infectious Disease"/>
            <person name="Wu L."/>
            <person name="Ma J."/>
        </authorList>
    </citation>
    <scope>NUCLEOTIDE SEQUENCE [LARGE SCALE GENOMIC DNA]</scope>
    <source>
        <strain evidence="10">CGMCC 1.12295</strain>
    </source>
</reference>
<evidence type="ECO:0000313" key="9">
    <source>
        <dbReference type="EMBL" id="MFD1705681.1"/>
    </source>
</evidence>
<dbReference type="NCBIfam" id="NF001965">
    <property type="entry name" value="PRK00742.1"/>
    <property type="match status" value="1"/>
</dbReference>
<dbReference type="EC" id="3.1.1.61" evidence="3"/>
<evidence type="ECO:0000256" key="6">
    <source>
        <dbReference type="SAM" id="MobiDB-lite"/>
    </source>
</evidence>
<dbReference type="Pfam" id="PF01339">
    <property type="entry name" value="CheB_methylest"/>
    <property type="match status" value="1"/>
</dbReference>
<dbReference type="InterPro" id="IPR001789">
    <property type="entry name" value="Sig_transdc_resp-reg_receiver"/>
</dbReference>
<dbReference type="NCBIfam" id="NF009206">
    <property type="entry name" value="PRK12555.1"/>
    <property type="match status" value="1"/>
</dbReference>
<name>A0ABW4KES5_9BACI</name>
<evidence type="ECO:0000256" key="5">
    <source>
        <dbReference type="PROSITE-ProRule" id="PRU00169"/>
    </source>
</evidence>